<evidence type="ECO:0000259" key="1">
    <source>
        <dbReference type="PROSITE" id="PS50263"/>
    </source>
</evidence>
<dbReference type="GO" id="GO:0050152">
    <property type="term" value="F:omega-amidase activity"/>
    <property type="evidence" value="ECO:0007669"/>
    <property type="project" value="TreeGrafter"/>
</dbReference>
<reference evidence="2 3" key="1">
    <citation type="submission" date="2014-04" db="EMBL/GenBank/DDBJ databases">
        <title>Draft Genome Sequence of Synergistes jonesii.</title>
        <authorList>
            <person name="Coil D.A."/>
            <person name="Eisen J.A."/>
            <person name="Holland-Moritz H.E."/>
        </authorList>
    </citation>
    <scope>NUCLEOTIDE SEQUENCE [LARGE SCALE GENOMIC DNA]</scope>
    <source>
        <strain evidence="2 3">78-1</strain>
    </source>
</reference>
<feature type="domain" description="CN hydrolase" evidence="1">
    <location>
        <begin position="2"/>
        <end position="240"/>
    </location>
</feature>
<dbReference type="PANTHER" id="PTHR47799:SF1">
    <property type="entry name" value="OMEGA-AMIDASE YAFV"/>
    <property type="match status" value="1"/>
</dbReference>
<proteinExistence type="predicted"/>
<evidence type="ECO:0000313" key="3">
    <source>
        <dbReference type="Proteomes" id="UP000027665"/>
    </source>
</evidence>
<dbReference type="PATRIC" id="fig|2754.20.peg.2588"/>
<dbReference type="RefSeq" id="WP_037975870.1">
    <property type="nucleotide sequence ID" value="NZ_JMKI01000030.1"/>
</dbReference>
<gene>
    <name evidence="2" type="ORF">EH55_04095</name>
</gene>
<dbReference type="GO" id="GO:0106008">
    <property type="term" value="F:2-oxoglutaramate amidase activity"/>
    <property type="evidence" value="ECO:0007669"/>
    <property type="project" value="TreeGrafter"/>
</dbReference>
<organism evidence="2 3">
    <name type="scientific">Synergistes jonesii</name>
    <dbReference type="NCBI Taxonomy" id="2754"/>
    <lineage>
        <taxon>Bacteria</taxon>
        <taxon>Thermotogati</taxon>
        <taxon>Synergistota</taxon>
        <taxon>Synergistia</taxon>
        <taxon>Synergistales</taxon>
        <taxon>Synergistaceae</taxon>
        <taxon>Synergistes</taxon>
    </lineage>
</organism>
<dbReference type="CDD" id="cd07583">
    <property type="entry name" value="nitrilase_5"/>
    <property type="match status" value="1"/>
</dbReference>
<dbReference type="InterPro" id="IPR003010">
    <property type="entry name" value="C-N_Hydrolase"/>
</dbReference>
<dbReference type="GeneID" id="90983492"/>
<dbReference type="Gene3D" id="3.60.110.10">
    <property type="entry name" value="Carbon-nitrogen hydrolase"/>
    <property type="match status" value="1"/>
</dbReference>
<dbReference type="PANTHER" id="PTHR47799">
    <property type="entry name" value="OMEGA-AMIDASE YAFV"/>
    <property type="match status" value="1"/>
</dbReference>
<dbReference type="InterPro" id="IPR036526">
    <property type="entry name" value="C-N_Hydrolase_sf"/>
</dbReference>
<accession>A0A073ISG8</accession>
<dbReference type="PROSITE" id="PS50263">
    <property type="entry name" value="CN_HYDROLASE"/>
    <property type="match status" value="1"/>
</dbReference>
<protein>
    <submittedName>
        <fullName evidence="2">Hydrolase</fullName>
    </submittedName>
</protein>
<comment type="caution">
    <text evidence="2">The sequence shown here is derived from an EMBL/GenBank/DDBJ whole genome shotgun (WGS) entry which is preliminary data.</text>
</comment>
<dbReference type="InterPro" id="IPR052737">
    <property type="entry name" value="Omega-amidase_YafV"/>
</dbReference>
<dbReference type="AlphaFoldDB" id="A0A073ISG8"/>
<dbReference type="SUPFAM" id="SSF56317">
    <property type="entry name" value="Carbon-nitrogen hydrolase"/>
    <property type="match status" value="1"/>
</dbReference>
<dbReference type="Proteomes" id="UP000027665">
    <property type="component" value="Unassembled WGS sequence"/>
</dbReference>
<keyword evidence="2" id="KW-0378">Hydrolase</keyword>
<dbReference type="STRING" id="2754.EH55_04095"/>
<keyword evidence="3" id="KW-1185">Reference proteome</keyword>
<name>A0A073ISG8_9BACT</name>
<dbReference type="eggNOG" id="COG0388">
    <property type="taxonomic scope" value="Bacteria"/>
</dbReference>
<evidence type="ECO:0000313" key="2">
    <source>
        <dbReference type="EMBL" id="KEJ92411.1"/>
    </source>
</evidence>
<dbReference type="OrthoDB" id="9811121at2"/>
<sequence>MLRIGIAQIDVKLGDRAANFRAVSGWMKRHHRPSELETIVVLPEIFDVGYVISRAEKYGDMEAREAAEFLGGLAQKYNVCFAGGSVLALTERGAVNRALVVSPDGRLVAHYDKAHLVPMMDEDRYLSAGSELCVFEFGGVKISLAICYDLRFCEWLRMGALAGAQLCIISAEWPSSRIDHWKTLLRARAIENMMFVAACNRVGVTNSEAFGGHSAVIDPWGRALYEGSAGEEGAFVDIEPDEATDARNFIKAFAMRRPELYKLLQPPLKKSDNEIKSS</sequence>
<dbReference type="Pfam" id="PF00795">
    <property type="entry name" value="CN_hydrolase"/>
    <property type="match status" value="1"/>
</dbReference>
<dbReference type="EMBL" id="JMKI01000030">
    <property type="protein sequence ID" value="KEJ92411.1"/>
    <property type="molecule type" value="Genomic_DNA"/>
</dbReference>